<evidence type="ECO:0000256" key="6">
    <source>
        <dbReference type="ARBA" id="ARBA00023002"/>
    </source>
</evidence>
<keyword evidence="5 9" id="KW-1133">Transmembrane helix</keyword>
<evidence type="ECO:0000256" key="2">
    <source>
        <dbReference type="ARBA" id="ARBA00004651"/>
    </source>
</evidence>
<dbReference type="Pfam" id="PF00361">
    <property type="entry name" value="Proton_antipo_M"/>
    <property type="match status" value="1"/>
</dbReference>
<feature type="transmembrane region" description="Helical" evidence="9">
    <location>
        <begin position="339"/>
        <end position="359"/>
    </location>
</feature>
<keyword evidence="3" id="KW-1003">Cell membrane</keyword>
<feature type="transmembrane region" description="Helical" evidence="9">
    <location>
        <begin position="265"/>
        <end position="286"/>
    </location>
</feature>
<evidence type="ECO:0000256" key="1">
    <source>
        <dbReference type="ARBA" id="ARBA00002378"/>
    </source>
</evidence>
<evidence type="ECO:0000256" key="8">
    <source>
        <dbReference type="RuleBase" id="RU000320"/>
    </source>
</evidence>
<dbReference type="PRINTS" id="PR01434">
    <property type="entry name" value="NADHDHGNASE5"/>
</dbReference>
<feature type="signal peptide" evidence="10">
    <location>
        <begin position="1"/>
        <end position="20"/>
    </location>
</feature>
<evidence type="ECO:0000313" key="12">
    <source>
        <dbReference type="EMBL" id="MFC2969254.1"/>
    </source>
</evidence>
<dbReference type="PANTHER" id="PTHR42682:SF3">
    <property type="entry name" value="FORMATE HYDROGENLYASE SUBUNIT 3-RELATED"/>
    <property type="match status" value="1"/>
</dbReference>
<accession>A0ABV7AIP1</accession>
<feature type="transmembrane region" description="Helical" evidence="9">
    <location>
        <begin position="118"/>
        <end position="149"/>
    </location>
</feature>
<feature type="domain" description="NADH:quinone oxidoreductase/Mrp antiporter transmembrane" evidence="11">
    <location>
        <begin position="127"/>
        <end position="410"/>
    </location>
</feature>
<keyword evidence="4 8" id="KW-0812">Transmembrane</keyword>
<dbReference type="EMBL" id="JBHRSK010000011">
    <property type="protein sequence ID" value="MFC2969254.1"/>
    <property type="molecule type" value="Genomic_DNA"/>
</dbReference>
<organism evidence="12 13">
    <name type="scientific">Acidimangrovimonas pyrenivorans</name>
    <dbReference type="NCBI Taxonomy" id="2030798"/>
    <lineage>
        <taxon>Bacteria</taxon>
        <taxon>Pseudomonadati</taxon>
        <taxon>Pseudomonadota</taxon>
        <taxon>Alphaproteobacteria</taxon>
        <taxon>Rhodobacterales</taxon>
        <taxon>Paracoccaceae</taxon>
        <taxon>Acidimangrovimonas</taxon>
    </lineage>
</organism>
<feature type="transmembrane region" description="Helical" evidence="9">
    <location>
        <begin position="298"/>
        <end position="319"/>
    </location>
</feature>
<protein>
    <submittedName>
        <fullName evidence="12">Hydrogenase 4 subunit B</fullName>
    </submittedName>
</protein>
<comment type="function">
    <text evidence="1">NDH-1 shuttles electrons from NADH, via FMN and iron-sulfur (Fe-S) centers, to quinones in the respiratory chain. The immediate electron acceptor for the enzyme in this species is believed to be ubiquinone. Couples the redox reaction to proton translocation (for every two electrons transferred, four hydrogen ions are translocated across the cytoplasmic membrane), and thus conserves the redox energy in a proton gradient.</text>
</comment>
<dbReference type="InterPro" id="IPR052175">
    <property type="entry name" value="ComplexI-like_HydComp"/>
</dbReference>
<feature type="chain" id="PRO_5045926598" evidence="10">
    <location>
        <begin position="21"/>
        <end position="667"/>
    </location>
</feature>
<reference evidence="13" key="1">
    <citation type="journal article" date="2019" name="Int. J. Syst. Evol. Microbiol.">
        <title>The Global Catalogue of Microorganisms (GCM) 10K type strain sequencing project: providing services to taxonomists for standard genome sequencing and annotation.</title>
        <authorList>
            <consortium name="The Broad Institute Genomics Platform"/>
            <consortium name="The Broad Institute Genome Sequencing Center for Infectious Disease"/>
            <person name="Wu L."/>
            <person name="Ma J."/>
        </authorList>
    </citation>
    <scope>NUCLEOTIDE SEQUENCE [LARGE SCALE GENOMIC DNA]</scope>
    <source>
        <strain evidence="13">KCTC 62192</strain>
    </source>
</reference>
<evidence type="ECO:0000259" key="11">
    <source>
        <dbReference type="Pfam" id="PF00361"/>
    </source>
</evidence>
<dbReference type="NCBIfam" id="NF005086">
    <property type="entry name" value="PRK06521.1"/>
    <property type="match status" value="1"/>
</dbReference>
<comment type="subcellular location">
    <subcellularLocation>
        <location evidence="2">Cell membrane</location>
        <topology evidence="2">Multi-pass membrane protein</topology>
    </subcellularLocation>
    <subcellularLocation>
        <location evidence="8">Membrane</location>
        <topology evidence="8">Multi-pass membrane protein</topology>
    </subcellularLocation>
</comment>
<proteinExistence type="predicted"/>
<evidence type="ECO:0000313" key="13">
    <source>
        <dbReference type="Proteomes" id="UP001595443"/>
    </source>
</evidence>
<feature type="transmembrane region" description="Helical" evidence="9">
    <location>
        <begin position="380"/>
        <end position="399"/>
    </location>
</feature>
<comment type="caution">
    <text evidence="12">The sequence shown here is derived from an EMBL/GenBank/DDBJ whole genome shotgun (WGS) entry which is preliminary data.</text>
</comment>
<evidence type="ECO:0000256" key="3">
    <source>
        <dbReference type="ARBA" id="ARBA00022475"/>
    </source>
</evidence>
<name>A0ABV7AIP1_9RHOB</name>
<feature type="transmembrane region" description="Helical" evidence="9">
    <location>
        <begin position="526"/>
        <end position="546"/>
    </location>
</feature>
<keyword evidence="6" id="KW-0560">Oxidoreductase</keyword>
<evidence type="ECO:0000256" key="7">
    <source>
        <dbReference type="ARBA" id="ARBA00023136"/>
    </source>
</evidence>
<feature type="transmembrane region" description="Helical" evidence="9">
    <location>
        <begin position="419"/>
        <end position="446"/>
    </location>
</feature>
<feature type="transmembrane region" description="Helical" evidence="9">
    <location>
        <begin position="78"/>
        <end position="98"/>
    </location>
</feature>
<evidence type="ECO:0000256" key="4">
    <source>
        <dbReference type="ARBA" id="ARBA00022692"/>
    </source>
</evidence>
<dbReference type="PANTHER" id="PTHR42682">
    <property type="entry name" value="HYDROGENASE-4 COMPONENT F"/>
    <property type="match status" value="1"/>
</dbReference>
<feature type="transmembrane region" description="Helical" evidence="9">
    <location>
        <begin position="202"/>
        <end position="226"/>
    </location>
</feature>
<evidence type="ECO:0000256" key="5">
    <source>
        <dbReference type="ARBA" id="ARBA00022989"/>
    </source>
</evidence>
<feature type="transmembrane region" description="Helical" evidence="9">
    <location>
        <begin position="161"/>
        <end position="190"/>
    </location>
</feature>
<sequence length="667" mass="69707">MLTELAALCVAALLTLSAAAVVLPANPRSSALLYGATSLPSLGAALIGLAQLAGGQASGLVLPLGLPWLGAHLRLDALAAFFLLVIGIGGAAASLYAIGYGRDEPEPGRTLPFFPGFIGAMLLVVLADDAFTFLMSWEVMSLLSWALVLTRHREDQTRSAATLYLTMAAAGTMSLLLAFGLLAGSGAYAFETIRATPHSPLIATAILGLMLVGAGSKAGLAPLHLWLPEAHPAAPSHVSALMSGVMTKVAVYGFLRVVFDLAGPLPWWASAAVILIGAGTAVLGILNALMADDSKRALAYSTIENIGVIFAALGLALAFRANGMEAAAALALSAALFHIFNHMAFKSLLFMGAGAVLHATGTRALDRLGGLIHRMPVTSALTLIGVTAISALPPLNGFASEWLVFQSVLKSPDLPQPVLQIIVPAAGGLLALAAALAAAAFVRLYGLAFLGRPRSPEAETAHEVDRFMLTAMGALAALCVIAGIVPALVLDRLAPAAELLTTARLPLQSGQPWLTLVPIAEARSTYNPLLVFAFIAVTGWAAAWAAHRFGSRALRRGPAWDCGFPNADPATQYGAGSFAQPLRRVLGPVLLRASEEVEMPPPGDSRPARHRVTSHDVIRETLYQPLTAAVWRIATVANRLQFLTIRRYLSLVMGALVGLLLVLALWQ</sequence>
<dbReference type="InterPro" id="IPR001750">
    <property type="entry name" value="ND/Mrp_TM"/>
</dbReference>
<evidence type="ECO:0000256" key="9">
    <source>
        <dbReference type="SAM" id="Phobius"/>
    </source>
</evidence>
<gene>
    <name evidence="12" type="primary">hyfB</name>
    <name evidence="12" type="ORF">ACFOES_14205</name>
</gene>
<feature type="transmembrane region" description="Helical" evidence="9">
    <location>
        <begin position="648"/>
        <end position="666"/>
    </location>
</feature>
<feature type="transmembrane region" description="Helical" evidence="9">
    <location>
        <begin position="467"/>
        <end position="490"/>
    </location>
</feature>
<keyword evidence="7 9" id="KW-0472">Membrane</keyword>
<keyword evidence="13" id="KW-1185">Reference proteome</keyword>
<evidence type="ECO:0000256" key="10">
    <source>
        <dbReference type="SAM" id="SignalP"/>
    </source>
</evidence>
<dbReference type="RefSeq" id="WP_377833964.1">
    <property type="nucleotide sequence ID" value="NZ_JBHRSK010000011.1"/>
</dbReference>
<keyword evidence="10" id="KW-0732">Signal</keyword>
<dbReference type="Proteomes" id="UP001595443">
    <property type="component" value="Unassembled WGS sequence"/>
</dbReference>